<reference evidence="1 2" key="1">
    <citation type="journal article" date="2019" name="J Genomics">
        <title>The Draft Genome of a Hydrogen-producing Cyanobacterium, Arthrospira platensis NIES-46.</title>
        <authorList>
            <person name="Suzuki S."/>
            <person name="Yamaguchi H."/>
            <person name="Kawachi M."/>
        </authorList>
    </citation>
    <scope>NUCLEOTIDE SEQUENCE [LARGE SCALE GENOMIC DNA]</scope>
    <source>
        <strain evidence="1 2">NIES-46</strain>
    </source>
</reference>
<protein>
    <recommendedName>
        <fullName evidence="3">Phage protein</fullName>
    </recommendedName>
</protein>
<gene>
    <name evidence="1" type="ORF">NIES46_30380</name>
</gene>
<dbReference type="RefSeq" id="WP_014276074.1">
    <property type="nucleotide sequence ID" value="NZ_BIMW01000116.1"/>
</dbReference>
<comment type="caution">
    <text evidence="1">The sequence shown here is derived from an EMBL/GenBank/DDBJ whole genome shotgun (WGS) entry which is preliminary data.</text>
</comment>
<keyword evidence="2" id="KW-1185">Reference proteome</keyword>
<evidence type="ECO:0000313" key="2">
    <source>
        <dbReference type="Proteomes" id="UP000326169"/>
    </source>
</evidence>
<accession>A0A5M3TAT2</accession>
<sequence length="116" mass="13330">MIRLTRKYRLAIEIAPNFSHSDRDSLYSHLVGMGYWWNGQAWAFVEPEDSHPPSGVIRIRVMTASKLVAKVATELAERFELDGYTLSDTSRVYPCRPPNNNDGRVYLTFIPPEGWE</sequence>
<proteinExistence type="predicted"/>
<evidence type="ECO:0008006" key="3">
    <source>
        <dbReference type="Google" id="ProtNLM"/>
    </source>
</evidence>
<dbReference type="Proteomes" id="UP000326169">
    <property type="component" value="Unassembled WGS sequence"/>
</dbReference>
<name>A0A5M3TAT2_LIMPL</name>
<dbReference type="EMBL" id="BIMW01000116">
    <property type="protein sequence ID" value="GCE94978.1"/>
    <property type="molecule type" value="Genomic_DNA"/>
</dbReference>
<evidence type="ECO:0000313" key="1">
    <source>
        <dbReference type="EMBL" id="GCE94978.1"/>
    </source>
</evidence>
<dbReference type="GeneID" id="301683844"/>
<organism evidence="1 2">
    <name type="scientific">Limnospira platensis NIES-46</name>
    <dbReference type="NCBI Taxonomy" id="1236695"/>
    <lineage>
        <taxon>Bacteria</taxon>
        <taxon>Bacillati</taxon>
        <taxon>Cyanobacteriota</taxon>
        <taxon>Cyanophyceae</taxon>
        <taxon>Oscillatoriophycideae</taxon>
        <taxon>Oscillatoriales</taxon>
        <taxon>Sirenicapillariaceae</taxon>
        <taxon>Limnospira</taxon>
    </lineage>
</organism>